<name>A0A7J6XBM2_THATH</name>
<reference evidence="2 3" key="1">
    <citation type="submission" date="2020-06" db="EMBL/GenBank/DDBJ databases">
        <title>Transcriptomic and genomic resources for Thalictrum thalictroides and T. hernandezii: Facilitating candidate gene discovery in an emerging model plant lineage.</title>
        <authorList>
            <person name="Arias T."/>
            <person name="Riano-Pachon D.M."/>
            <person name="Di Stilio V.S."/>
        </authorList>
    </citation>
    <scope>NUCLEOTIDE SEQUENCE [LARGE SCALE GENOMIC DNA]</scope>
    <source>
        <strain evidence="3">cv. WT478/WT964</strain>
        <tissue evidence="2">Leaves</tissue>
    </source>
</reference>
<dbReference type="AlphaFoldDB" id="A0A7J6XBM2"/>
<dbReference type="EMBL" id="JABWDY010001935">
    <property type="protein sequence ID" value="KAF5207039.1"/>
    <property type="molecule type" value="Genomic_DNA"/>
</dbReference>
<keyword evidence="1" id="KW-0812">Transmembrane</keyword>
<accession>A0A7J6XBM2</accession>
<organism evidence="2 3">
    <name type="scientific">Thalictrum thalictroides</name>
    <name type="common">Rue-anemone</name>
    <name type="synonym">Anemone thalictroides</name>
    <dbReference type="NCBI Taxonomy" id="46969"/>
    <lineage>
        <taxon>Eukaryota</taxon>
        <taxon>Viridiplantae</taxon>
        <taxon>Streptophyta</taxon>
        <taxon>Embryophyta</taxon>
        <taxon>Tracheophyta</taxon>
        <taxon>Spermatophyta</taxon>
        <taxon>Magnoliopsida</taxon>
        <taxon>Ranunculales</taxon>
        <taxon>Ranunculaceae</taxon>
        <taxon>Thalictroideae</taxon>
        <taxon>Thalictrum</taxon>
    </lineage>
</organism>
<keyword evidence="3" id="KW-1185">Reference proteome</keyword>
<evidence type="ECO:0000313" key="2">
    <source>
        <dbReference type="EMBL" id="KAF5207039.1"/>
    </source>
</evidence>
<proteinExistence type="predicted"/>
<comment type="caution">
    <text evidence="2">The sequence shown here is derived from an EMBL/GenBank/DDBJ whole genome shotgun (WGS) entry which is preliminary data.</text>
</comment>
<gene>
    <name evidence="2" type="ORF">FRX31_003374</name>
</gene>
<evidence type="ECO:0000313" key="3">
    <source>
        <dbReference type="Proteomes" id="UP000554482"/>
    </source>
</evidence>
<evidence type="ECO:0000256" key="1">
    <source>
        <dbReference type="SAM" id="Phobius"/>
    </source>
</evidence>
<keyword evidence="1" id="KW-1133">Transmembrane helix</keyword>
<protein>
    <submittedName>
        <fullName evidence="2">Uncharacterized protein</fullName>
    </submittedName>
</protein>
<feature type="transmembrane region" description="Helical" evidence="1">
    <location>
        <begin position="59"/>
        <end position="79"/>
    </location>
</feature>
<keyword evidence="1" id="KW-0472">Membrane</keyword>
<sequence length="80" mass="8675">MDLSSAHDSFTGDVNLIKWAQLAFPHNLHQVLDPELLGLVDYQPNTGPNSIPQVKLDCLISTIIEIGLLALVILLMGVLA</sequence>
<dbReference type="Proteomes" id="UP000554482">
    <property type="component" value="Unassembled WGS sequence"/>
</dbReference>